<organism evidence="2 3">
    <name type="scientific">Alkalibacillus filiformis</name>
    <dbReference type="NCBI Taxonomy" id="200990"/>
    <lineage>
        <taxon>Bacteria</taxon>
        <taxon>Bacillati</taxon>
        <taxon>Bacillota</taxon>
        <taxon>Bacilli</taxon>
        <taxon>Bacillales</taxon>
        <taxon>Bacillaceae</taxon>
        <taxon>Alkalibacillus</taxon>
    </lineage>
</organism>
<dbReference type="InterPro" id="IPR054381">
    <property type="entry name" value="CydS"/>
</dbReference>
<keyword evidence="1" id="KW-0812">Transmembrane</keyword>
<keyword evidence="3" id="KW-1185">Reference proteome</keyword>
<proteinExistence type="predicted"/>
<dbReference type="RefSeq" id="WP_017185377.1">
    <property type="nucleotide sequence ID" value="NZ_JAUSUP010000019.1"/>
</dbReference>
<name>A0ABU0DX32_9BACI</name>
<gene>
    <name evidence="2" type="ORF">J2R98_002874</name>
</gene>
<reference evidence="2 3" key="1">
    <citation type="submission" date="2023-07" db="EMBL/GenBank/DDBJ databases">
        <title>Genomic Encyclopedia of Type Strains, Phase IV (KMG-IV): sequencing the most valuable type-strain genomes for metagenomic binning, comparative biology and taxonomic classification.</title>
        <authorList>
            <person name="Goeker M."/>
        </authorList>
    </citation>
    <scope>NUCLEOTIDE SEQUENCE [LARGE SCALE GENOMIC DNA]</scope>
    <source>
        <strain evidence="2 3">DSM 15448</strain>
    </source>
</reference>
<sequence>MSDFLILYAPFITLIGAIALAFWAALKGSHIDGE</sequence>
<feature type="transmembrane region" description="Helical" evidence="1">
    <location>
        <begin position="6"/>
        <end position="26"/>
    </location>
</feature>
<accession>A0ABU0DX32</accession>
<evidence type="ECO:0000313" key="2">
    <source>
        <dbReference type="EMBL" id="MDQ0353013.1"/>
    </source>
</evidence>
<evidence type="ECO:0000313" key="3">
    <source>
        <dbReference type="Proteomes" id="UP001236723"/>
    </source>
</evidence>
<keyword evidence="1" id="KW-0472">Membrane</keyword>
<dbReference type="EMBL" id="JAUSUP010000019">
    <property type="protein sequence ID" value="MDQ0353013.1"/>
    <property type="molecule type" value="Genomic_DNA"/>
</dbReference>
<evidence type="ECO:0000256" key="1">
    <source>
        <dbReference type="SAM" id="Phobius"/>
    </source>
</evidence>
<dbReference type="Pfam" id="PF22282">
    <property type="entry name" value="CydS"/>
    <property type="match status" value="1"/>
</dbReference>
<protein>
    <recommendedName>
        <fullName evidence="4">Cytochrome oxidase maturation protein, cbb3-type</fullName>
    </recommendedName>
</protein>
<evidence type="ECO:0008006" key="4">
    <source>
        <dbReference type="Google" id="ProtNLM"/>
    </source>
</evidence>
<keyword evidence="1" id="KW-1133">Transmembrane helix</keyword>
<dbReference type="Proteomes" id="UP001236723">
    <property type="component" value="Unassembled WGS sequence"/>
</dbReference>
<comment type="caution">
    <text evidence="2">The sequence shown here is derived from an EMBL/GenBank/DDBJ whole genome shotgun (WGS) entry which is preliminary data.</text>
</comment>